<comment type="caution">
    <text evidence="2">The sequence shown here is derived from an EMBL/GenBank/DDBJ whole genome shotgun (WGS) entry which is preliminary data.</text>
</comment>
<protein>
    <submittedName>
        <fullName evidence="2">Uncharacterized protein</fullName>
    </submittedName>
</protein>
<dbReference type="Proteomes" id="UP000708208">
    <property type="component" value="Unassembled WGS sequence"/>
</dbReference>
<sequence>MEAETTEGKQKEPSEKTVSKFELRAEDKTLESAKENFLTFMESVWPTVANYYFEVEKEILTSIKKGNPNKIKFLEKEENQLAQKKSSLYILNKEKNQFELKPQLSLTDENASSCSIVSTYDCTKSLKKLQVSETQKQKKAKSRKKIVETKDPDGNVVWDVIEAISCPTFPSPPDGNRVENSAPIAVHHDPGLLYTDSPDNIPPDIRQAIVDSEAQIRQALSTCFGKISKAFTNSYPKIRLMINKAYPQIRHTVSCSYPNIQYTINNSYDKVQGTVRSAYPRIRKTVTGSYPKRQTVSACYRKVRQSQIKIQHNNKSDSTLSSNKLSDANFDLMSRLTAANAEISQALHNTSKKVSIALGTANLEILQALKNSSNKVSKSLIKANSEILEALALANDDLRKNLAMICNEAARALDIIKVQLSKFILDLHPKVWQVILKTYENLQQALEHSHVEILETLAVVSSEVCEQISTAHGKYSEVKVTVNYELSLALAKANSQVLQVLIAANSKVSDVLDRNMEKVNQITTSSKLGSNLELLESRVWKVIEKGEADVWKTSENASFTIESAVESTDSRLWKVADDADNNLRKAVQGVEHKLVASIGSSEWKLKSCAERLEALVTECVGMFASTSWQSVSCYIGEFGWGKFSETQLRNNIHSKSEVNIPKAHSSSSVKVLLGCNNNGYYVGFPESEDDEDFDPRALLSLKASEFPLETDSRDEVSSQDVNVVPAISPEQGDGVAVEGKNLIKTKETNILQAKISSNGATVAVANCSEALDLAAKVLQFSDNSMNSAQESLEKVPSSSKPVLVSKTEQEIQTCESGETLFSGQLGQVSVELLSIFSELLPVHEINEYEAMALPGDKISKFFTQISEHETASVSDIPENKSDTSSERETVSDEDHIVKAEPKPHQELRILEKTNMSDPLVKVVEVKKQGAAGEAASNTLTEVFSHSQTPSFEQLSASFRANLEKLQLSLSTNASSSTASVCPSTVEAEQLLRDCQTAWNMISTLYRSNTHVPAKKFDQISVNKTADNVTTTTLRSEMRENICFDCIKANKNFLQEISSKPNWHGDIIFCNIPWEAVDFSEENLFADLDEEESIEFELPIRNSSESLYDTPKSESLEIINEISTPDDSLPEPSEIMPDLPDDPNIYPIVPVAPSSNATLTKSASPSDSLARIYNLESQETPTVVPEKDVLNKILIRPTTFENSDFEEASSSSASPPASVITLPFTDDEQLVDICPQTSFEDGSFVSESPSYQSENIKEMISSFVELSSILFYQASRHSHEDPERFSEFPPHLPLPFMSAEMRPLPSPVSHISPPGIIPSSPLSPPLNSPMEIQTSPGKTISSQTNIRRGENPKKYYYPSKSLNQRICPALRDIIPRSKLTHFKSRLKHFLPCFQNSYNSNNFRVHPIKRNCSSSFINNYQSRQARILLKKKVVFISVRPVYTSLLVVDDAPYFGELFSR</sequence>
<organism evidence="2 3">
    <name type="scientific">Allacma fusca</name>
    <dbReference type="NCBI Taxonomy" id="39272"/>
    <lineage>
        <taxon>Eukaryota</taxon>
        <taxon>Metazoa</taxon>
        <taxon>Ecdysozoa</taxon>
        <taxon>Arthropoda</taxon>
        <taxon>Hexapoda</taxon>
        <taxon>Collembola</taxon>
        <taxon>Symphypleona</taxon>
        <taxon>Sminthuridae</taxon>
        <taxon>Allacma</taxon>
    </lineage>
</organism>
<reference evidence="2" key="1">
    <citation type="submission" date="2021-06" db="EMBL/GenBank/DDBJ databases">
        <authorList>
            <person name="Hodson N. C."/>
            <person name="Mongue J. A."/>
            <person name="Jaron S. K."/>
        </authorList>
    </citation>
    <scope>NUCLEOTIDE SEQUENCE</scope>
</reference>
<feature type="region of interest" description="Disordered" evidence="1">
    <location>
        <begin position="1"/>
        <end position="20"/>
    </location>
</feature>
<accession>A0A8J2LWJ2</accession>
<name>A0A8J2LWJ2_9HEXA</name>
<evidence type="ECO:0000313" key="2">
    <source>
        <dbReference type="EMBL" id="CAG7837982.1"/>
    </source>
</evidence>
<keyword evidence="3" id="KW-1185">Reference proteome</keyword>
<feature type="region of interest" description="Disordered" evidence="1">
    <location>
        <begin position="869"/>
        <end position="894"/>
    </location>
</feature>
<proteinExistence type="predicted"/>
<evidence type="ECO:0000313" key="3">
    <source>
        <dbReference type="Proteomes" id="UP000708208"/>
    </source>
</evidence>
<evidence type="ECO:0000256" key="1">
    <source>
        <dbReference type="SAM" id="MobiDB-lite"/>
    </source>
</evidence>
<gene>
    <name evidence="2" type="ORF">AFUS01_LOCUS47005</name>
</gene>
<dbReference type="EMBL" id="CAJVCH010571616">
    <property type="protein sequence ID" value="CAG7837982.1"/>
    <property type="molecule type" value="Genomic_DNA"/>
</dbReference>
<feature type="compositionally biased region" description="Basic and acidic residues" evidence="1">
    <location>
        <begin position="877"/>
        <end position="894"/>
    </location>
</feature>